<dbReference type="Pfam" id="PF00296">
    <property type="entry name" value="Bac_luciferase"/>
    <property type="match status" value="1"/>
</dbReference>
<dbReference type="GO" id="GO:0008726">
    <property type="term" value="F:alkanesulfonate monooxygenase activity"/>
    <property type="evidence" value="ECO:0007669"/>
    <property type="project" value="TreeGrafter"/>
</dbReference>
<keyword evidence="3" id="KW-0560">Oxidoreductase</keyword>
<sequence>MQFGAQFVNYVCTWDDTLACIQSIQDGRWDSLWWSDHFLVPAGRPVWNRESLEGWSVVTAAAAITRDLELGLLVTGNIYRNPALLAKMAVTVDQISHGRYVLGIGAGWFAAEHEAYGIEFPSLKERCDRLEEALDVITALFALEPEQTASYEGKYYTLKDSPMNPPSVRRPRVPILVGGNGEKRTLKTCAKYADICNIDFNNPGGVDVFKHKMQVLDKHCEDLGRDPAEIKRTMLIPMRITDDEAVAKAELERRPWILGGKPSYIVDLIGQYFDAGLEEIMFSGVPTKKENFDRINADVLSAFD</sequence>
<accession>A0A382EYC1</accession>
<dbReference type="PANTHER" id="PTHR42847:SF8">
    <property type="entry name" value="CONSERVED PROTEIN"/>
    <property type="match status" value="1"/>
</dbReference>
<proteinExistence type="predicted"/>
<keyword evidence="4" id="KW-0503">Monooxygenase</keyword>
<dbReference type="InterPro" id="IPR036661">
    <property type="entry name" value="Luciferase-like_sf"/>
</dbReference>
<dbReference type="SUPFAM" id="SSF51679">
    <property type="entry name" value="Bacterial luciferase-like"/>
    <property type="match status" value="1"/>
</dbReference>
<evidence type="ECO:0000313" key="6">
    <source>
        <dbReference type="EMBL" id="SVB55124.1"/>
    </source>
</evidence>
<feature type="domain" description="Luciferase-like" evidence="5">
    <location>
        <begin position="13"/>
        <end position="281"/>
    </location>
</feature>
<evidence type="ECO:0000259" key="5">
    <source>
        <dbReference type="Pfam" id="PF00296"/>
    </source>
</evidence>
<dbReference type="NCBIfam" id="TIGR03560">
    <property type="entry name" value="F420_Rv1855c"/>
    <property type="match status" value="1"/>
</dbReference>
<evidence type="ECO:0000256" key="2">
    <source>
        <dbReference type="ARBA" id="ARBA00022643"/>
    </source>
</evidence>
<gene>
    <name evidence="6" type="ORF">METZ01_LOCUS207978</name>
</gene>
<evidence type="ECO:0000256" key="1">
    <source>
        <dbReference type="ARBA" id="ARBA00022630"/>
    </source>
</evidence>
<evidence type="ECO:0000256" key="4">
    <source>
        <dbReference type="ARBA" id="ARBA00023033"/>
    </source>
</evidence>
<dbReference type="Gene3D" id="3.20.20.30">
    <property type="entry name" value="Luciferase-like domain"/>
    <property type="match status" value="1"/>
</dbReference>
<protein>
    <recommendedName>
        <fullName evidence="5">Luciferase-like domain-containing protein</fullName>
    </recommendedName>
</protein>
<dbReference type="InterPro" id="IPR011251">
    <property type="entry name" value="Luciferase-like_dom"/>
</dbReference>
<organism evidence="6">
    <name type="scientific">marine metagenome</name>
    <dbReference type="NCBI Taxonomy" id="408172"/>
    <lineage>
        <taxon>unclassified sequences</taxon>
        <taxon>metagenomes</taxon>
        <taxon>ecological metagenomes</taxon>
    </lineage>
</organism>
<name>A0A382EYC1_9ZZZZ</name>
<dbReference type="EMBL" id="UINC01046733">
    <property type="protein sequence ID" value="SVB55124.1"/>
    <property type="molecule type" value="Genomic_DNA"/>
</dbReference>
<keyword evidence="2" id="KW-0288">FMN</keyword>
<evidence type="ECO:0000256" key="3">
    <source>
        <dbReference type="ARBA" id="ARBA00023002"/>
    </source>
</evidence>
<reference evidence="6" key="1">
    <citation type="submission" date="2018-05" db="EMBL/GenBank/DDBJ databases">
        <authorList>
            <person name="Lanie J.A."/>
            <person name="Ng W.-L."/>
            <person name="Kazmierczak K.M."/>
            <person name="Andrzejewski T.M."/>
            <person name="Davidsen T.M."/>
            <person name="Wayne K.J."/>
            <person name="Tettelin H."/>
            <person name="Glass J.I."/>
            <person name="Rusch D."/>
            <person name="Podicherti R."/>
            <person name="Tsui H.-C.T."/>
            <person name="Winkler M.E."/>
        </authorList>
    </citation>
    <scope>NUCLEOTIDE SEQUENCE</scope>
</reference>
<dbReference type="InterPro" id="IPR050172">
    <property type="entry name" value="SsuD_RutA_monooxygenase"/>
</dbReference>
<keyword evidence="1" id="KW-0285">Flavoprotein</keyword>
<dbReference type="InterPro" id="IPR019952">
    <property type="entry name" value="F420_OxRdatse_Rv1855c_pred"/>
</dbReference>
<dbReference type="GO" id="GO:0046306">
    <property type="term" value="P:alkanesulfonate catabolic process"/>
    <property type="evidence" value="ECO:0007669"/>
    <property type="project" value="TreeGrafter"/>
</dbReference>
<dbReference type="PANTHER" id="PTHR42847">
    <property type="entry name" value="ALKANESULFONATE MONOOXYGENASE"/>
    <property type="match status" value="1"/>
</dbReference>
<dbReference type="AlphaFoldDB" id="A0A382EYC1"/>